<dbReference type="PANTHER" id="PTHR32419">
    <property type="entry name" value="GLUTATHIONYL-HYDROQUINONE REDUCTASE"/>
    <property type="match status" value="1"/>
</dbReference>
<feature type="domain" description="GST C-terminal" evidence="1">
    <location>
        <begin position="145"/>
        <end position="282"/>
    </location>
</feature>
<evidence type="ECO:0000259" key="1">
    <source>
        <dbReference type="PROSITE" id="PS50405"/>
    </source>
</evidence>
<proteinExistence type="predicted"/>
<dbReference type="OrthoDB" id="9769158at2"/>
<dbReference type="RefSeq" id="WP_072505035.1">
    <property type="nucleotide sequence ID" value="NZ_CP016364.1"/>
</dbReference>
<reference evidence="3" key="1">
    <citation type="submission" date="2016-07" db="EMBL/GenBank/DDBJ databases">
        <title>Phaeobacter portensis sp. nov., a tropodithietic acid producing bacterium isolated from a German harbor.</title>
        <authorList>
            <person name="Freese H.M."/>
            <person name="Bunk B."/>
            <person name="Breider S."/>
            <person name="Brinkhoff T."/>
        </authorList>
    </citation>
    <scope>NUCLEOTIDE SEQUENCE [LARGE SCALE GENOMIC DNA]</scope>
    <source>
        <strain evidence="3">P97</strain>
    </source>
</reference>
<dbReference type="InterPro" id="IPR010987">
    <property type="entry name" value="Glutathione-S-Trfase_C-like"/>
</dbReference>
<organism evidence="2 3">
    <name type="scientific">Phaeobacter porticola</name>
    <dbReference type="NCBI Taxonomy" id="1844006"/>
    <lineage>
        <taxon>Bacteria</taxon>
        <taxon>Pseudomonadati</taxon>
        <taxon>Pseudomonadota</taxon>
        <taxon>Alphaproteobacteria</taxon>
        <taxon>Rhodobacterales</taxon>
        <taxon>Roseobacteraceae</taxon>
        <taxon>Phaeobacter</taxon>
    </lineage>
</organism>
<dbReference type="PANTHER" id="PTHR32419:SF6">
    <property type="entry name" value="GLUTATHIONE S-TRANSFERASE OMEGA-LIKE 1-RELATED"/>
    <property type="match status" value="1"/>
</dbReference>
<dbReference type="EMBL" id="CP016364">
    <property type="protein sequence ID" value="APG47559.1"/>
    <property type="molecule type" value="Genomic_DNA"/>
</dbReference>
<keyword evidence="3" id="KW-1185">Reference proteome</keyword>
<gene>
    <name evidence="2" type="ORF">PhaeoP97_02159</name>
</gene>
<dbReference type="InterPro" id="IPR036282">
    <property type="entry name" value="Glutathione-S-Trfase_C_sf"/>
</dbReference>
<accession>A0A1L3I605</accession>
<keyword evidence="2" id="KW-0808">Transferase</keyword>
<dbReference type="CDD" id="cd03190">
    <property type="entry name" value="GST_C_Omega_like"/>
    <property type="match status" value="1"/>
</dbReference>
<dbReference type="InterPro" id="IPR016639">
    <property type="entry name" value="GST_Omega/GSH"/>
</dbReference>
<dbReference type="Pfam" id="PF13410">
    <property type="entry name" value="GST_C_2"/>
    <property type="match status" value="1"/>
</dbReference>
<dbReference type="GO" id="GO:0005737">
    <property type="term" value="C:cytoplasm"/>
    <property type="evidence" value="ECO:0007669"/>
    <property type="project" value="TreeGrafter"/>
</dbReference>
<dbReference type="Proteomes" id="UP000183859">
    <property type="component" value="Chromosome"/>
</dbReference>
<dbReference type="SUPFAM" id="SSF47616">
    <property type="entry name" value="GST C-terminal domain-like"/>
    <property type="match status" value="1"/>
</dbReference>
<protein>
    <submittedName>
        <fullName evidence="2">Glutathione transferase-like protein</fullName>
    </submittedName>
</protein>
<sequence>MGMLIDGKWDDAADQSMVLGMYRREQSALPTSIDAQVLEQIGTERDRFFLIASASCPWSHGAVIALVLGGLMDTVDIQWAGGPRREGYGLLPGGPLPNRSEFQHVHQFYTSTIATYTGRSTVPVLWDAKLGNILSNSSADIMAAFDVLSAHIDLCPAQLHSEITELKQYIFDGLSNAVYRAGKSQRQDEYDQAVNTVFDTLDQLETRLDGQPFLFGDALTQADIRLFATLVRFDTVYATHFRCTRKRLVEYPNLWQFTRRIFQMPGIRQTVDFDEIRFGYYINDGDHNPYGLIGQQPEIDWESQEGL</sequence>
<evidence type="ECO:0000313" key="2">
    <source>
        <dbReference type="EMBL" id="APG47559.1"/>
    </source>
</evidence>
<dbReference type="Gene3D" id="1.20.1050.10">
    <property type="match status" value="1"/>
</dbReference>
<dbReference type="PROSITE" id="PS50405">
    <property type="entry name" value="GST_CTER"/>
    <property type="match status" value="1"/>
</dbReference>
<dbReference type="InterPro" id="IPR047047">
    <property type="entry name" value="GST_Omega-like_C"/>
</dbReference>
<dbReference type="Gene3D" id="3.40.30.10">
    <property type="entry name" value="Glutaredoxin"/>
    <property type="match status" value="1"/>
</dbReference>
<dbReference type="AlphaFoldDB" id="A0A1L3I605"/>
<name>A0A1L3I605_9RHOB</name>
<dbReference type="GO" id="GO:0004364">
    <property type="term" value="F:glutathione transferase activity"/>
    <property type="evidence" value="ECO:0007669"/>
    <property type="project" value="InterPro"/>
</dbReference>
<evidence type="ECO:0000313" key="3">
    <source>
        <dbReference type="Proteomes" id="UP000183859"/>
    </source>
</evidence>
<dbReference type="KEGG" id="php:PhaeoP97_02159"/>